<protein>
    <recommendedName>
        <fullName evidence="2 6">Autophagy-related protein 17</fullName>
    </recommendedName>
</protein>
<dbReference type="Pfam" id="PF04108">
    <property type="entry name" value="ATG17_like"/>
    <property type="match status" value="1"/>
</dbReference>
<evidence type="ECO:0000256" key="5">
    <source>
        <dbReference type="ARBA" id="ARBA00023136"/>
    </source>
</evidence>
<reference evidence="8" key="1">
    <citation type="submission" date="2021-11" db="EMBL/GenBank/DDBJ databases">
        <authorList>
            <person name="Herlambang A."/>
            <person name="Guo Y."/>
            <person name="Takashima Y."/>
            <person name="Nishizawa T."/>
        </authorList>
    </citation>
    <scope>NUCLEOTIDE SEQUENCE</scope>
    <source>
        <strain evidence="8">E1425</strain>
    </source>
</reference>
<evidence type="ECO:0000313" key="9">
    <source>
        <dbReference type="Proteomes" id="UP000827284"/>
    </source>
</evidence>
<evidence type="ECO:0000256" key="1">
    <source>
        <dbReference type="ARBA" id="ARBA00006259"/>
    </source>
</evidence>
<comment type="subcellular location">
    <subcellularLocation>
        <location evidence="6">Cytoplasm</location>
    </subcellularLocation>
    <subcellularLocation>
        <location evidence="6">Preautophagosomal structure membrane</location>
        <topology evidence="6">Peripheral membrane protein</topology>
    </subcellularLocation>
</comment>
<dbReference type="OrthoDB" id="1937984at2759"/>
<evidence type="ECO:0000256" key="6">
    <source>
        <dbReference type="RuleBase" id="RU368080"/>
    </source>
</evidence>
<evidence type="ECO:0000313" key="8">
    <source>
        <dbReference type="EMBL" id="GJJ78152.1"/>
    </source>
</evidence>
<dbReference type="AlphaFoldDB" id="A0A9P3HL03"/>
<evidence type="ECO:0000256" key="3">
    <source>
        <dbReference type="ARBA" id="ARBA00022490"/>
    </source>
</evidence>
<dbReference type="PANTHER" id="PTHR28005:SF1">
    <property type="entry name" value="AUTOPHAGY-RELATED PROTEIN 17"/>
    <property type="match status" value="1"/>
</dbReference>
<feature type="domain" description="Autophagy protein ATG17-like" evidence="7">
    <location>
        <begin position="8"/>
        <end position="375"/>
    </location>
</feature>
<keyword evidence="4 6" id="KW-0072">Autophagy</keyword>
<comment type="function">
    <text evidence="6">Autophagy-specific protein that functions in response to autophagy-inducing signals as a scaffold to recruit other ATG proteins to organize preautophagosomal structure (PAS) formation. Modulates the timing and magnitude of the autophagy response, such as the size of the sequestering vesicles. Plays particularly a role in pexophagy and nucleophagy.</text>
</comment>
<accession>A0A9P3HL03</accession>
<dbReference type="InterPro" id="IPR007240">
    <property type="entry name" value="Atg17"/>
</dbReference>
<dbReference type="EMBL" id="BQFW01000014">
    <property type="protein sequence ID" value="GJJ78152.1"/>
    <property type="molecule type" value="Genomic_DNA"/>
</dbReference>
<gene>
    <name evidence="8" type="ORF">EMPS_10511</name>
</gene>
<evidence type="ECO:0000259" key="7">
    <source>
        <dbReference type="Pfam" id="PF04108"/>
    </source>
</evidence>
<evidence type="ECO:0000256" key="4">
    <source>
        <dbReference type="ARBA" id="ARBA00023006"/>
    </source>
</evidence>
<comment type="similarity">
    <text evidence="1 6">Belongs to the ATG17 family.</text>
</comment>
<dbReference type="GO" id="GO:0000422">
    <property type="term" value="P:autophagy of mitochondrion"/>
    <property type="evidence" value="ECO:0007669"/>
    <property type="project" value="TreeGrafter"/>
</dbReference>
<proteinExistence type="inferred from homology"/>
<keyword evidence="5" id="KW-0472">Membrane</keyword>
<name>A0A9P3HL03_9FUNG</name>
<keyword evidence="9" id="KW-1185">Reference proteome</keyword>
<sequence>MSKSKKGLSFAEQVCKQARQELDACQGHSDEIEKIYSKLCFISRQIKVQVTTVESLLRIARSRLGELSAASRDLQKDLKTVSLRMDQALRALRNKEVDPEIQKTRQQGGQSMPHEGRAVLFDFLDEVRLQQLHRESNERMNRIQSTTTRLEELIYHFSEQRTEFKGYLTNAITLDESALSFAREKMLLQEHHTTTMAESLVSLANHYDQVAGVLTADIQPTDEELGVLEGDTAEVLVIIEELEDSLALVQATSEEIGVREHLYMTAYQEAVAFFKRIEALEPELVELIDVFKTADTLEGDFEETSKLVAEIDNLAIWYEEFYNSYGAMTVEIMRRHQAHQIQQTLVKEFTEKMKSALADEMHHRTVFSEKHDKYLPVDLCPAFADPPMQHEIVTHGSWRLPMPTRATLQLVEGRIREMEGL</sequence>
<dbReference type="PANTHER" id="PTHR28005">
    <property type="entry name" value="AUTOPHAGY-RELATED PROTEIN 17"/>
    <property type="match status" value="1"/>
</dbReference>
<dbReference type="GO" id="GO:0000045">
    <property type="term" value="P:autophagosome assembly"/>
    <property type="evidence" value="ECO:0007669"/>
    <property type="project" value="TreeGrafter"/>
</dbReference>
<dbReference type="Proteomes" id="UP000827284">
    <property type="component" value="Unassembled WGS sequence"/>
</dbReference>
<dbReference type="GO" id="GO:0034045">
    <property type="term" value="C:phagophore assembly site membrane"/>
    <property type="evidence" value="ECO:0007669"/>
    <property type="project" value="UniProtKB-SubCell"/>
</dbReference>
<dbReference type="GO" id="GO:0060090">
    <property type="term" value="F:molecular adaptor activity"/>
    <property type="evidence" value="ECO:0007669"/>
    <property type="project" value="TreeGrafter"/>
</dbReference>
<keyword evidence="3 6" id="KW-0963">Cytoplasm</keyword>
<dbReference type="GO" id="GO:1990316">
    <property type="term" value="C:Atg1/ULK1 kinase complex"/>
    <property type="evidence" value="ECO:0007669"/>
    <property type="project" value="TreeGrafter"/>
</dbReference>
<reference evidence="8" key="2">
    <citation type="journal article" date="2022" name="Microbiol. Resour. Announc.">
        <title>Whole-Genome Sequence of Entomortierella parvispora E1425, a Mucoromycotan Fungus Associated with Burkholderiaceae-Related Endosymbiotic Bacteria.</title>
        <authorList>
            <person name="Herlambang A."/>
            <person name="Guo Y."/>
            <person name="Takashima Y."/>
            <person name="Narisawa K."/>
            <person name="Ohta H."/>
            <person name="Nishizawa T."/>
        </authorList>
    </citation>
    <scope>NUCLEOTIDE SEQUENCE</scope>
    <source>
        <strain evidence="8">E1425</strain>
    </source>
</reference>
<organism evidence="8 9">
    <name type="scientific">Entomortierella parvispora</name>
    <dbReference type="NCBI Taxonomy" id="205924"/>
    <lineage>
        <taxon>Eukaryota</taxon>
        <taxon>Fungi</taxon>
        <taxon>Fungi incertae sedis</taxon>
        <taxon>Mucoromycota</taxon>
        <taxon>Mortierellomycotina</taxon>
        <taxon>Mortierellomycetes</taxon>
        <taxon>Mortierellales</taxon>
        <taxon>Mortierellaceae</taxon>
        <taxon>Entomortierella</taxon>
    </lineage>
</organism>
<dbReference type="GO" id="GO:0034727">
    <property type="term" value="P:piecemeal microautophagy of the nucleus"/>
    <property type="evidence" value="ECO:0007669"/>
    <property type="project" value="TreeGrafter"/>
</dbReference>
<evidence type="ECO:0000256" key="2">
    <source>
        <dbReference type="ARBA" id="ARBA00013806"/>
    </source>
</evidence>
<dbReference type="GO" id="GO:0030295">
    <property type="term" value="F:protein kinase activator activity"/>
    <property type="evidence" value="ECO:0007669"/>
    <property type="project" value="TreeGrafter"/>
</dbReference>
<comment type="caution">
    <text evidence="8">The sequence shown here is derived from an EMBL/GenBank/DDBJ whole genome shotgun (WGS) entry which is preliminary data.</text>
</comment>
<dbReference type="InterPro" id="IPR045326">
    <property type="entry name" value="ATG17-like_dom"/>
</dbReference>